<evidence type="ECO:0000256" key="2">
    <source>
        <dbReference type="SAM" id="Phobius"/>
    </source>
</evidence>
<protein>
    <submittedName>
        <fullName evidence="3">Uncharacterized protein</fullName>
    </submittedName>
</protein>
<feature type="transmembrane region" description="Helical" evidence="2">
    <location>
        <begin position="379"/>
        <end position="404"/>
    </location>
</feature>
<comment type="caution">
    <text evidence="3">The sequence shown here is derived from an EMBL/GenBank/DDBJ whole genome shotgun (WGS) entry which is preliminary data.</text>
</comment>
<keyword evidence="4" id="KW-1185">Reference proteome</keyword>
<keyword evidence="2" id="KW-1133">Transmembrane helix</keyword>
<evidence type="ECO:0000256" key="1">
    <source>
        <dbReference type="SAM" id="MobiDB-lite"/>
    </source>
</evidence>
<keyword evidence="2" id="KW-0812">Transmembrane</keyword>
<feature type="region of interest" description="Disordered" evidence="1">
    <location>
        <begin position="1"/>
        <end position="46"/>
    </location>
</feature>
<feature type="transmembrane region" description="Helical" evidence="2">
    <location>
        <begin position="89"/>
        <end position="105"/>
    </location>
</feature>
<dbReference type="Proteomes" id="UP001152747">
    <property type="component" value="Unassembled WGS sequence"/>
</dbReference>
<evidence type="ECO:0000313" key="4">
    <source>
        <dbReference type="Proteomes" id="UP001152747"/>
    </source>
</evidence>
<dbReference type="AlphaFoldDB" id="A0A9P1IK58"/>
<proteinExistence type="predicted"/>
<gene>
    <name evidence="3" type="ORF">CAMP_LOCUS8218</name>
</gene>
<reference evidence="3" key="1">
    <citation type="submission" date="2022-11" db="EMBL/GenBank/DDBJ databases">
        <authorList>
            <person name="Kikuchi T."/>
        </authorList>
    </citation>
    <scope>NUCLEOTIDE SEQUENCE</scope>
    <source>
        <strain evidence="3">PS1010</strain>
    </source>
</reference>
<name>A0A9P1IK58_9PELO</name>
<dbReference type="EMBL" id="CANHGI010000003">
    <property type="protein sequence ID" value="CAI5445581.1"/>
    <property type="molecule type" value="Genomic_DNA"/>
</dbReference>
<keyword evidence="2" id="KW-0472">Membrane</keyword>
<organism evidence="3 4">
    <name type="scientific">Caenorhabditis angaria</name>
    <dbReference type="NCBI Taxonomy" id="860376"/>
    <lineage>
        <taxon>Eukaryota</taxon>
        <taxon>Metazoa</taxon>
        <taxon>Ecdysozoa</taxon>
        <taxon>Nematoda</taxon>
        <taxon>Chromadorea</taxon>
        <taxon>Rhabditida</taxon>
        <taxon>Rhabditina</taxon>
        <taxon>Rhabditomorpha</taxon>
        <taxon>Rhabditoidea</taxon>
        <taxon>Rhabditidae</taxon>
        <taxon>Peloderinae</taxon>
        <taxon>Caenorhabditis</taxon>
    </lineage>
</organism>
<sequence length="451" mass="50144">MGKKQQQKSKEPAAKKVGFSADATSSESSSLKRSSTSSLKPSPSLNTLNRMERDTIVLWKKPLTTIYYAILELLHLLLELLSKIFEHKALVLLVVGSILAAFYAYHTPGDHQKYVQKVEKNLIWWSWWIFLGVLSSIGLGSGLHTFLIYLGPHIAAVTLAAYECGSLDFPEPPYPENIQCPSSGKSSVGVTLWEIVAKVRIESLLWGAGTALGELPPYFMARAARLGGQQPDDEEYREFLALMNADKGGMNEELSWTDRGKQWVEKFISRVGFPGILLFASIPNPLFDLAGITCGHFLVPFWSFFGATLIGKALVKMHVQMLFVIIAFSAHHAEHVIDLIEKIPAIGPHIRKPISDLLEKQRKSLHRTPGDHVEQSSSILATILSAIVSLMIFGFLLSIVNSLAQSYHKRKWEKTRNLQKNLIEEANLSLICEGKEKGESDVVAENLAEIV</sequence>
<accession>A0A9P1IK58</accession>
<feature type="compositionally biased region" description="Low complexity" evidence="1">
    <location>
        <begin position="25"/>
        <end position="44"/>
    </location>
</feature>
<evidence type="ECO:0000313" key="3">
    <source>
        <dbReference type="EMBL" id="CAI5445581.1"/>
    </source>
</evidence>
<dbReference type="OrthoDB" id="2016540at2759"/>
<feature type="transmembrane region" description="Helical" evidence="2">
    <location>
        <begin position="125"/>
        <end position="150"/>
    </location>
</feature>
<feature type="transmembrane region" description="Helical" evidence="2">
    <location>
        <begin position="289"/>
        <end position="310"/>
    </location>
</feature>